<dbReference type="EMBL" id="SGXD01000003">
    <property type="protein sequence ID" value="RZS86860.1"/>
    <property type="molecule type" value="Genomic_DNA"/>
</dbReference>
<evidence type="ECO:0000256" key="6">
    <source>
        <dbReference type="ARBA" id="ARBA00022839"/>
    </source>
</evidence>
<evidence type="ECO:0000256" key="1">
    <source>
        <dbReference type="ARBA" id="ARBA00022722"/>
    </source>
</evidence>
<comment type="caution">
    <text evidence="13">The sequence shown here is derived from an EMBL/GenBank/DDBJ whole genome shotgun (WGS) entry which is preliminary data.</text>
</comment>
<dbReference type="InterPro" id="IPR041500">
    <property type="entry name" value="RecC_C"/>
</dbReference>
<dbReference type="PANTHER" id="PTHR30591">
    <property type="entry name" value="RECBCD ENZYME SUBUNIT RECC"/>
    <property type="match status" value="1"/>
</dbReference>
<dbReference type="OrthoDB" id="9762834at2"/>
<protein>
    <recommendedName>
        <fullName evidence="10">RecBCD enzyme subunit RecC</fullName>
    </recommendedName>
    <alternativeName>
        <fullName evidence="10">Exonuclease V subunit RecC</fullName>
        <shortName evidence="10">ExoV subunit RecC</shortName>
    </alternativeName>
    <alternativeName>
        <fullName evidence="10">Helicase/nuclease RecBCD subunit RecC</fullName>
    </alternativeName>
</protein>
<dbReference type="HAMAP" id="MF_01486">
    <property type="entry name" value="RecC"/>
    <property type="match status" value="1"/>
</dbReference>
<proteinExistence type="inferred from homology"/>
<feature type="domain" description="RecC C-terminal" evidence="12">
    <location>
        <begin position="790"/>
        <end position="1016"/>
    </location>
</feature>
<dbReference type="GO" id="GO:0008854">
    <property type="term" value="F:exodeoxyribonuclease V activity"/>
    <property type="evidence" value="ECO:0007669"/>
    <property type="project" value="InterPro"/>
</dbReference>
<dbReference type="Pfam" id="PF17946">
    <property type="entry name" value="RecC_C"/>
    <property type="match status" value="1"/>
</dbReference>
<dbReference type="Gene3D" id="1.10.10.990">
    <property type="match status" value="1"/>
</dbReference>
<dbReference type="InterPro" id="IPR013986">
    <property type="entry name" value="DExx_box_DNA_helicase_dom_sf"/>
</dbReference>
<evidence type="ECO:0000313" key="14">
    <source>
        <dbReference type="Proteomes" id="UP000293638"/>
    </source>
</evidence>
<dbReference type="GO" id="GO:0003678">
    <property type="term" value="F:DNA helicase activity"/>
    <property type="evidence" value="ECO:0007669"/>
    <property type="project" value="UniProtKB-UniRule"/>
</dbReference>
<evidence type="ECO:0000256" key="8">
    <source>
        <dbReference type="ARBA" id="ARBA00023125"/>
    </source>
</evidence>
<dbReference type="SUPFAM" id="SSF52540">
    <property type="entry name" value="P-loop containing nucleoside triphosphate hydrolases"/>
    <property type="match status" value="2"/>
</dbReference>
<dbReference type="NCBIfam" id="TIGR01450">
    <property type="entry name" value="recC"/>
    <property type="match status" value="1"/>
</dbReference>
<name>A0A4Q7NQJ4_9ACTN</name>
<reference evidence="13 14" key="1">
    <citation type="submission" date="2019-02" db="EMBL/GenBank/DDBJ databases">
        <title>Genomic Encyclopedia of Type Strains, Phase IV (KMG-IV): sequencing the most valuable type-strain genomes for metagenomic binning, comparative biology and taxonomic classification.</title>
        <authorList>
            <person name="Goeker M."/>
        </authorList>
    </citation>
    <scope>NUCLEOTIDE SEQUENCE [LARGE SCALE GENOMIC DNA]</scope>
    <source>
        <strain evidence="13 14">DSM 45622</strain>
    </source>
</reference>
<evidence type="ECO:0000256" key="5">
    <source>
        <dbReference type="ARBA" id="ARBA00022806"/>
    </source>
</evidence>
<feature type="compositionally biased region" description="Basic and acidic residues" evidence="11">
    <location>
        <begin position="661"/>
        <end position="675"/>
    </location>
</feature>
<gene>
    <name evidence="10" type="primary">recC</name>
    <name evidence="13" type="ORF">EV189_2276</name>
</gene>
<dbReference type="InterPro" id="IPR011335">
    <property type="entry name" value="Restrct_endonuc-II-like"/>
</dbReference>
<dbReference type="PANTHER" id="PTHR30591:SF1">
    <property type="entry name" value="RECBCD ENZYME SUBUNIT RECC"/>
    <property type="match status" value="1"/>
</dbReference>
<keyword evidence="1 10" id="KW-0540">Nuclease</keyword>
<keyword evidence="6 10" id="KW-0269">Exonuclease</keyword>
<dbReference type="Pfam" id="PF04257">
    <property type="entry name" value="Exonuc_V_gamma"/>
    <property type="match status" value="1"/>
</dbReference>
<feature type="region of interest" description="Disordered" evidence="11">
    <location>
        <begin position="654"/>
        <end position="675"/>
    </location>
</feature>
<keyword evidence="7 10" id="KW-0067">ATP-binding</keyword>
<keyword evidence="8 10" id="KW-0238">DNA-binding</keyword>
<organism evidence="13 14">
    <name type="scientific">Motilibacter rhizosphaerae</name>
    <dbReference type="NCBI Taxonomy" id="598652"/>
    <lineage>
        <taxon>Bacteria</taxon>
        <taxon>Bacillati</taxon>
        <taxon>Actinomycetota</taxon>
        <taxon>Actinomycetes</taxon>
        <taxon>Motilibacterales</taxon>
        <taxon>Motilibacteraceae</taxon>
        <taxon>Motilibacter</taxon>
    </lineage>
</organism>
<dbReference type="Gene3D" id="3.40.50.300">
    <property type="entry name" value="P-loop containing nucleotide triphosphate hydrolases"/>
    <property type="match status" value="2"/>
</dbReference>
<dbReference type="InterPro" id="IPR027417">
    <property type="entry name" value="P-loop_NTPase"/>
</dbReference>
<comment type="subunit">
    <text evidence="10">Heterotrimer of RecB, RecC and RecD. All subunits contribute to DNA-binding.</text>
</comment>
<dbReference type="SUPFAM" id="SSF52980">
    <property type="entry name" value="Restriction endonuclease-like"/>
    <property type="match status" value="1"/>
</dbReference>
<dbReference type="Gene3D" id="1.10.10.160">
    <property type="match status" value="1"/>
</dbReference>
<keyword evidence="4 10" id="KW-0378">Hydrolase</keyword>
<dbReference type="GO" id="GO:0003677">
    <property type="term" value="F:DNA binding"/>
    <property type="evidence" value="ECO:0007669"/>
    <property type="project" value="UniProtKB-UniRule"/>
</dbReference>
<evidence type="ECO:0000259" key="12">
    <source>
        <dbReference type="Pfam" id="PF17946"/>
    </source>
</evidence>
<evidence type="ECO:0000256" key="3">
    <source>
        <dbReference type="ARBA" id="ARBA00022763"/>
    </source>
</evidence>
<comment type="similarity">
    <text evidence="10">Belongs to the RecC family.</text>
</comment>
<keyword evidence="14" id="KW-1185">Reference proteome</keyword>
<keyword evidence="2 10" id="KW-0547">Nucleotide-binding</keyword>
<evidence type="ECO:0000256" key="2">
    <source>
        <dbReference type="ARBA" id="ARBA00022741"/>
    </source>
</evidence>
<evidence type="ECO:0000256" key="9">
    <source>
        <dbReference type="ARBA" id="ARBA00023204"/>
    </source>
</evidence>
<dbReference type="GO" id="GO:0009338">
    <property type="term" value="C:exodeoxyribonuclease V complex"/>
    <property type="evidence" value="ECO:0007669"/>
    <property type="project" value="InterPro"/>
</dbReference>
<dbReference type="InterPro" id="IPR006697">
    <property type="entry name" value="RecC"/>
</dbReference>
<evidence type="ECO:0000256" key="11">
    <source>
        <dbReference type="SAM" id="MobiDB-lite"/>
    </source>
</evidence>
<comment type="function">
    <text evidence="10">A helicase/nuclease that prepares dsDNA breaks (DSB) for recombinational DNA repair. Binds to DSBs and unwinds DNA via a highly rapid and processive ATP-dependent bidirectional helicase activity. Unwinds dsDNA until it encounters a Chi (crossover hotspot instigator) sequence from the 3' direction. Cuts ssDNA a few nucleotides 3' to the Chi site. The properties and activities of the enzyme are changed at Chi. The Chi-altered holoenzyme produces a long 3'-ssDNA overhang and facilitates RecA-binding to the ssDNA for homologous DNA recombination and repair. Holoenzyme degrades any linearized DNA that is unable to undergo homologous recombination. In the holoenzyme this subunit recognizes the wild-type Chi sequence, and when added to isolated RecB increases its ATP-dependent helicase processivity.</text>
</comment>
<dbReference type="AlphaFoldDB" id="A0A4Q7NQJ4"/>
<sequence length="1101" mass="118269">MLVVHRAASGTALVGALAEVLRTPLDDPFAPDVVAVPAKGVERWLAQRLSHVLGAVDGDGVCANVLFPAPAAVLDDALQAASPEHADAVARWAPRRVAWDLLAVLDGCIGDDWCKGLAQHLGGTESGRRLRVVTRLAAAYARYASARPEMLLAWRSGRDEQGDGTPLPEDLHWQAELWRRLREELGVPSPAELLGPGCERLRREPALAGLPARLSVFGASRLSVARLRVLDALAEHRDVHLWLNHPSPALWDAVSAQPAPRRRGDDVVRTRLRNPLLASLSRDVVELQQSLPPHADVHHATPDPDRTLLQRLKHDLATDSVPTEPRPLDPADDTVQVHACHGRTRQVEVLREAVLGLLAADPTLEPRDVIVMCPDVEAFAPLLAAAFALGDESASVHPAARLRVRIADRSLRQTNPLLAVLATLVALGTGRVTATQLLDLADDPAVRERFGFDDDQVERLRSWVAASGVRWGLDREHRQTWKLGGIGQGTWREGLDRLLLGVAMEEAQGELAGIVPLDDVDSSDIELAGRLAELVARVERAELLLGGTWTAAEWCSGLLDAVLGVAAAPPTAGWQELQLRQELSQVAEDAAGSTAPLTLADVRAVLDPVLAGRPTRSSFRTGTMTVCTLVPMRSVPHRVVCLLGLDDGTFPRQTTGDGDDVLARDPWVGERDPRSEDRQLLLDAIGAAGEHLVVTYTGADERSGATVPPAVPLGELLDAVDRTVAAPAGTRARDLVVRRHPLQPADDRNFALPQPFSFDPLAFAGARAQAAGRVPPSPLLSAPLPPEPAADVALADLARLLDHPARGFLRQRLEVAVPRDEDEPQDALPVDPEGLDTWAVGDRMLRARLTGVDMHECLQRELGRGALPPGALGELKGRSLAASVEAVLAASERERQLPPEALDVDVALADGTRLTGTVSGVRGGVLLSVAYSSLAAKHRLRAWVELVAASAAHPGRELRAVAVGRGKGGAGRSELAPLDADEARVALEELVALYRSGLRAPLPLPVKAAAAYAARRHGGDRRSMALRRADWAWSGDSYPGERAEAEWRLLLGDDAPLDALLGEQPWPEEAGPGWPTDEPDRFSLLAVRLWGRLLDHERLSS</sequence>
<evidence type="ECO:0000313" key="13">
    <source>
        <dbReference type="EMBL" id="RZS86860.1"/>
    </source>
</evidence>
<dbReference type="GO" id="GO:0005524">
    <property type="term" value="F:ATP binding"/>
    <property type="evidence" value="ECO:0007669"/>
    <property type="project" value="UniProtKB-UniRule"/>
</dbReference>
<keyword evidence="3 10" id="KW-0227">DNA damage</keyword>
<dbReference type="Gene3D" id="3.40.50.10930">
    <property type="match status" value="1"/>
</dbReference>
<keyword evidence="9 10" id="KW-0234">DNA repair</keyword>
<evidence type="ECO:0000256" key="7">
    <source>
        <dbReference type="ARBA" id="ARBA00022840"/>
    </source>
</evidence>
<dbReference type="GO" id="GO:0000724">
    <property type="term" value="P:double-strand break repair via homologous recombination"/>
    <property type="evidence" value="ECO:0007669"/>
    <property type="project" value="UniProtKB-UniRule"/>
</dbReference>
<evidence type="ECO:0000256" key="10">
    <source>
        <dbReference type="HAMAP-Rule" id="MF_01486"/>
    </source>
</evidence>
<evidence type="ECO:0000256" key="4">
    <source>
        <dbReference type="ARBA" id="ARBA00022801"/>
    </source>
</evidence>
<keyword evidence="5 10" id="KW-0347">Helicase</keyword>
<comment type="miscellaneous">
    <text evidence="10">In the RecBCD complex, RecB has a slow 3'-5' helicase, an exonuclease activity and loads RecA onto ssDNA, RecD has a fast 5'-3' helicase activity, while RecC stimulates the ATPase and processivity of the RecB helicase and contributes to recognition of the Chi site.</text>
</comment>
<dbReference type="Proteomes" id="UP000293638">
    <property type="component" value="Unassembled WGS sequence"/>
</dbReference>
<dbReference type="RefSeq" id="WP_130493076.1">
    <property type="nucleotide sequence ID" value="NZ_SGXD01000003.1"/>
</dbReference>
<dbReference type="PIRSF" id="PIRSF000980">
    <property type="entry name" value="RecC"/>
    <property type="match status" value="1"/>
</dbReference>
<accession>A0A4Q7NQJ4</accession>